<gene>
    <name evidence="2" type="ORF">P280DRAFT_85746</name>
</gene>
<organism evidence="2 3">
    <name type="scientific">Massarina eburnea CBS 473.64</name>
    <dbReference type="NCBI Taxonomy" id="1395130"/>
    <lineage>
        <taxon>Eukaryota</taxon>
        <taxon>Fungi</taxon>
        <taxon>Dikarya</taxon>
        <taxon>Ascomycota</taxon>
        <taxon>Pezizomycotina</taxon>
        <taxon>Dothideomycetes</taxon>
        <taxon>Pleosporomycetidae</taxon>
        <taxon>Pleosporales</taxon>
        <taxon>Massarineae</taxon>
        <taxon>Massarinaceae</taxon>
        <taxon>Massarina</taxon>
    </lineage>
</organism>
<dbReference type="AlphaFoldDB" id="A0A6A6RR26"/>
<name>A0A6A6RR26_9PLEO</name>
<accession>A0A6A6RR26</accession>
<reference evidence="2" key="1">
    <citation type="journal article" date="2020" name="Stud. Mycol.">
        <title>101 Dothideomycetes genomes: a test case for predicting lifestyles and emergence of pathogens.</title>
        <authorList>
            <person name="Haridas S."/>
            <person name="Albert R."/>
            <person name="Binder M."/>
            <person name="Bloem J."/>
            <person name="Labutti K."/>
            <person name="Salamov A."/>
            <person name="Andreopoulos B."/>
            <person name="Baker S."/>
            <person name="Barry K."/>
            <person name="Bills G."/>
            <person name="Bluhm B."/>
            <person name="Cannon C."/>
            <person name="Castanera R."/>
            <person name="Culley D."/>
            <person name="Daum C."/>
            <person name="Ezra D."/>
            <person name="Gonzalez J."/>
            <person name="Henrissat B."/>
            <person name="Kuo A."/>
            <person name="Liang C."/>
            <person name="Lipzen A."/>
            <person name="Lutzoni F."/>
            <person name="Magnuson J."/>
            <person name="Mondo S."/>
            <person name="Nolan M."/>
            <person name="Ohm R."/>
            <person name="Pangilinan J."/>
            <person name="Park H.-J."/>
            <person name="Ramirez L."/>
            <person name="Alfaro M."/>
            <person name="Sun H."/>
            <person name="Tritt A."/>
            <person name="Yoshinaga Y."/>
            <person name="Zwiers L.-H."/>
            <person name="Turgeon B."/>
            <person name="Goodwin S."/>
            <person name="Spatafora J."/>
            <person name="Crous P."/>
            <person name="Grigoriev I."/>
        </authorList>
    </citation>
    <scope>NUCLEOTIDE SEQUENCE</scope>
    <source>
        <strain evidence="2">CBS 473.64</strain>
    </source>
</reference>
<feature type="signal peptide" evidence="1">
    <location>
        <begin position="1"/>
        <end position="18"/>
    </location>
</feature>
<evidence type="ECO:0000256" key="1">
    <source>
        <dbReference type="SAM" id="SignalP"/>
    </source>
</evidence>
<sequence length="390" mass="43352">MKLPFALLATVLVWNVLALVAPRSKLVPRFDEDDVASNELWQRVTCKGGRLIAAMLGSDEDAGKLIDDKRTPSSASSVWQGDLKSELSKWKWFDIPTDDPDEQERGNHDGYWHVESAIEALRLNGKPGSDNVVYTVQHSNPELMDSVGHHAPVASQTYDVDGEKYTATGASYEFVINYKGGVIYAQDILSPMHGARQEWYREPQHKELPHLNKFSDVLWGYWVRDNANIKNIKYFWVEGVVNIDTNSIIATALKAAGKTLAVWPGTTFDMNTEAGKAILGSDNGASFAWFLIQRKAQLGNKWISKVTVFYSDEDFSGNDPHLLFHVEDTPPLQSGKKASSVLRARGRGQGLVDKVPPIEQQSPRNFRRVHVFNSASYLGSSRGGSNAFVG</sequence>
<dbReference type="EMBL" id="MU006791">
    <property type="protein sequence ID" value="KAF2637896.1"/>
    <property type="molecule type" value="Genomic_DNA"/>
</dbReference>
<keyword evidence="3" id="KW-1185">Reference proteome</keyword>
<proteinExistence type="predicted"/>
<protein>
    <submittedName>
        <fullName evidence="2">Uncharacterized protein</fullName>
    </submittedName>
</protein>
<dbReference type="OrthoDB" id="5337308at2759"/>
<keyword evidence="1" id="KW-0732">Signal</keyword>
<evidence type="ECO:0000313" key="3">
    <source>
        <dbReference type="Proteomes" id="UP000799753"/>
    </source>
</evidence>
<dbReference type="Proteomes" id="UP000799753">
    <property type="component" value="Unassembled WGS sequence"/>
</dbReference>
<feature type="chain" id="PRO_5025366142" evidence="1">
    <location>
        <begin position="19"/>
        <end position="390"/>
    </location>
</feature>
<evidence type="ECO:0000313" key="2">
    <source>
        <dbReference type="EMBL" id="KAF2637896.1"/>
    </source>
</evidence>